<evidence type="ECO:0000313" key="2">
    <source>
        <dbReference type="EMBL" id="MFB2876369.1"/>
    </source>
</evidence>
<feature type="signal peptide" evidence="1">
    <location>
        <begin position="1"/>
        <end position="21"/>
    </location>
</feature>
<accession>A0ABV4X0S1</accession>
<feature type="chain" id="PRO_5047459089" evidence="1">
    <location>
        <begin position="22"/>
        <end position="196"/>
    </location>
</feature>
<dbReference type="EMBL" id="JBHFNQ010000049">
    <property type="protein sequence ID" value="MFB2876369.1"/>
    <property type="molecule type" value="Genomic_DNA"/>
</dbReference>
<keyword evidence="3" id="KW-1185">Reference proteome</keyword>
<gene>
    <name evidence="2" type="ORF">ACE1CC_05705</name>
</gene>
<organism evidence="2 3">
    <name type="scientific">Floridaenema aerugineum BLCC-F46</name>
    <dbReference type="NCBI Taxonomy" id="3153654"/>
    <lineage>
        <taxon>Bacteria</taxon>
        <taxon>Bacillati</taxon>
        <taxon>Cyanobacteriota</taxon>
        <taxon>Cyanophyceae</taxon>
        <taxon>Oscillatoriophycideae</taxon>
        <taxon>Aerosakkonematales</taxon>
        <taxon>Aerosakkonemataceae</taxon>
        <taxon>Floridanema</taxon>
        <taxon>Floridanema aerugineum</taxon>
    </lineage>
</organism>
<protein>
    <submittedName>
        <fullName evidence="2">Uncharacterized protein</fullName>
    </submittedName>
</protein>
<reference evidence="2 3" key="1">
    <citation type="submission" date="2024-09" db="EMBL/GenBank/DDBJ databases">
        <title>Floridaenema gen nov. (Aerosakkonemataceae, Aerosakkonematales ord. nov., Cyanobacteria) from benthic tropical and subtropical fresh waters, with the description of four new species.</title>
        <authorList>
            <person name="Moretto J.A."/>
            <person name="Berthold D.E."/>
            <person name="Lefler F.W."/>
            <person name="Huang I.-S."/>
            <person name="Laughinghouse H. IV."/>
        </authorList>
    </citation>
    <scope>NUCLEOTIDE SEQUENCE [LARGE SCALE GENOMIC DNA]</scope>
    <source>
        <strain evidence="2 3">BLCC-F46</strain>
    </source>
</reference>
<comment type="caution">
    <text evidence="2">The sequence shown here is derived from an EMBL/GenBank/DDBJ whole genome shotgun (WGS) entry which is preliminary data.</text>
</comment>
<sequence length="196" mass="20154">MLIILMITVSLGLTSPQPAVASPHPDFSGLKQIDKILSNKQIVVDAKRFLNTTPEMVCRAYFDQLNGIDNSTWAAIEQGVTSTYAITQAINSASAAGAGSLAGYAGIASAVSELGLGGLMTTIAGMMGSNVAGAAATAVVTSAVGGPAVMGILIAGGTSGSFFLIYKLGKFTVEKLKNSAQVEKLEDWAKSYCLSR</sequence>
<name>A0ABV4X0S1_9CYAN</name>
<evidence type="ECO:0000313" key="3">
    <source>
        <dbReference type="Proteomes" id="UP001576774"/>
    </source>
</evidence>
<keyword evidence="1" id="KW-0732">Signal</keyword>
<dbReference type="Proteomes" id="UP001576774">
    <property type="component" value="Unassembled WGS sequence"/>
</dbReference>
<proteinExistence type="predicted"/>
<evidence type="ECO:0000256" key="1">
    <source>
        <dbReference type="SAM" id="SignalP"/>
    </source>
</evidence>